<dbReference type="AlphaFoldDB" id="A0A6B3LQW6"/>
<protein>
    <recommendedName>
        <fullName evidence="4">Aspartyl protease</fullName>
    </recommendedName>
</protein>
<name>A0A6B3LQW6_9BACT</name>
<evidence type="ECO:0000256" key="1">
    <source>
        <dbReference type="SAM" id="SignalP"/>
    </source>
</evidence>
<comment type="caution">
    <text evidence="2">The sequence shown here is derived from an EMBL/GenBank/DDBJ whole genome shotgun (WGS) entry which is preliminary data.</text>
</comment>
<accession>A0A6B3LQW6</accession>
<proteinExistence type="predicted"/>
<evidence type="ECO:0008006" key="4">
    <source>
        <dbReference type="Google" id="ProtNLM"/>
    </source>
</evidence>
<feature type="chain" id="PRO_5025384004" description="Aspartyl protease" evidence="1">
    <location>
        <begin position="19"/>
        <end position="321"/>
    </location>
</feature>
<evidence type="ECO:0000313" key="2">
    <source>
        <dbReference type="EMBL" id="NEM96606.1"/>
    </source>
</evidence>
<keyword evidence="3" id="KW-1185">Reference proteome</keyword>
<evidence type="ECO:0000313" key="3">
    <source>
        <dbReference type="Proteomes" id="UP000474777"/>
    </source>
</evidence>
<dbReference type="EMBL" id="JAAGWD010000001">
    <property type="protein sequence ID" value="NEM96606.1"/>
    <property type="molecule type" value="Genomic_DNA"/>
</dbReference>
<dbReference type="RefSeq" id="WP_163912086.1">
    <property type="nucleotide sequence ID" value="NZ_JAAGWD010000001.1"/>
</dbReference>
<gene>
    <name evidence="2" type="ORF">GXP69_02770</name>
</gene>
<organism evidence="2 3">
    <name type="scientific">Pontibacter burrus</name>
    <dbReference type="NCBI Taxonomy" id="2704466"/>
    <lineage>
        <taxon>Bacteria</taxon>
        <taxon>Pseudomonadati</taxon>
        <taxon>Bacteroidota</taxon>
        <taxon>Cytophagia</taxon>
        <taxon>Cytophagales</taxon>
        <taxon>Hymenobacteraceae</taxon>
        <taxon>Pontibacter</taxon>
    </lineage>
</organism>
<reference evidence="2 3" key="1">
    <citation type="submission" date="2020-02" db="EMBL/GenBank/DDBJ databases">
        <authorList>
            <person name="Kim M.K."/>
        </authorList>
    </citation>
    <scope>NUCLEOTIDE SEQUENCE [LARGE SCALE GENOMIC DNA]</scope>
    <source>
        <strain evidence="2 3">BT327</strain>
    </source>
</reference>
<feature type="signal peptide" evidence="1">
    <location>
        <begin position="1"/>
        <end position="18"/>
    </location>
</feature>
<keyword evidence="1" id="KW-0732">Signal</keyword>
<sequence length="321" mass="36256">MKRTLLALLVLLPLSVLGQVPGKPNLLPSKEWIAFQWEGASLGKRYFDKAFMQVPFQIGSLPHRFTVQFDLGATSSMVYGNSIAPYLLAYPELSSKLDTLHKPHRIQNVQYGSFKDITIHLDNTPFKLKELMYFEGFGKPLTADSVNSPTEKHIGTLGASFFRNKVLIIDYPNQKLIVIDSLDSETEKRFDFLQCRMEKGRVKIPLTIGNKTHWAMFDTGSSIFPLVTGKKHFRKLTDAAITDTLAVSSWGENYPAIGRKTKQPIKVGSAIVSEQPMVYLMPNFRRFFKEEKMIGLTGNALFLENVVAVDFKNGKFGILRE</sequence>
<dbReference type="Proteomes" id="UP000474777">
    <property type="component" value="Unassembled WGS sequence"/>
</dbReference>